<feature type="region of interest" description="Disordered" evidence="2">
    <location>
        <begin position="279"/>
        <end position="797"/>
    </location>
</feature>
<feature type="compositionally biased region" description="Polar residues" evidence="2">
    <location>
        <begin position="236"/>
        <end position="247"/>
    </location>
</feature>
<feature type="compositionally biased region" description="Pro residues" evidence="2">
    <location>
        <begin position="512"/>
        <end position="526"/>
    </location>
</feature>
<feature type="compositionally biased region" description="Pro residues" evidence="2">
    <location>
        <begin position="722"/>
        <end position="736"/>
    </location>
</feature>
<dbReference type="Pfam" id="PF13688">
    <property type="entry name" value="Reprolysin_5"/>
    <property type="match status" value="1"/>
</dbReference>
<feature type="compositionally biased region" description="Low complexity" evidence="2">
    <location>
        <begin position="555"/>
        <end position="565"/>
    </location>
</feature>
<feature type="compositionally biased region" description="Low complexity" evidence="2">
    <location>
        <begin position="492"/>
        <end position="511"/>
    </location>
</feature>
<evidence type="ECO:0000313" key="4">
    <source>
        <dbReference type="EnsemblMetazoa" id="CLYHEMP021937.1"/>
    </source>
</evidence>
<feature type="compositionally biased region" description="Pro residues" evidence="2">
    <location>
        <begin position="685"/>
        <end position="705"/>
    </location>
</feature>
<comment type="caution">
    <text evidence="1">Lacks conserved residue(s) required for the propagation of feature annotation.</text>
</comment>
<feature type="binding site" evidence="1">
    <location>
        <position position="209"/>
    </location>
    <ligand>
        <name>Zn(2+)</name>
        <dbReference type="ChEBI" id="CHEBI:29105"/>
        <note>catalytic</note>
    </ligand>
</feature>
<evidence type="ECO:0000259" key="3">
    <source>
        <dbReference type="PROSITE" id="PS50215"/>
    </source>
</evidence>
<feature type="compositionally biased region" description="Pro residues" evidence="2">
    <location>
        <begin position="775"/>
        <end position="795"/>
    </location>
</feature>
<feature type="compositionally biased region" description="Low complexity" evidence="2">
    <location>
        <begin position="279"/>
        <end position="317"/>
    </location>
</feature>
<feature type="binding site" evidence="1">
    <location>
        <position position="215"/>
    </location>
    <ligand>
        <name>Zn(2+)</name>
        <dbReference type="ChEBI" id="CHEBI:29105"/>
        <note>catalytic</note>
    </ligand>
</feature>
<feature type="compositionally biased region" description="Low complexity" evidence="2">
    <location>
        <begin position="468"/>
        <end position="481"/>
    </location>
</feature>
<feature type="active site" evidence="1">
    <location>
        <position position="206"/>
    </location>
</feature>
<dbReference type="Gene3D" id="3.40.390.10">
    <property type="entry name" value="Collagenase (Catalytic Domain)"/>
    <property type="match status" value="1"/>
</dbReference>
<dbReference type="GO" id="GO:0007219">
    <property type="term" value="P:Notch signaling pathway"/>
    <property type="evidence" value="ECO:0007669"/>
    <property type="project" value="TreeGrafter"/>
</dbReference>
<keyword evidence="1" id="KW-0862">Zinc</keyword>
<dbReference type="GO" id="GO:0005886">
    <property type="term" value="C:plasma membrane"/>
    <property type="evidence" value="ECO:0007669"/>
    <property type="project" value="TreeGrafter"/>
</dbReference>
<feature type="compositionally biased region" description="Pro residues" evidence="2">
    <location>
        <begin position="446"/>
        <end position="467"/>
    </location>
</feature>
<feature type="region of interest" description="Disordered" evidence="2">
    <location>
        <begin position="1"/>
        <end position="33"/>
    </location>
</feature>
<organism evidence="4 5">
    <name type="scientific">Clytia hemisphaerica</name>
    <dbReference type="NCBI Taxonomy" id="252671"/>
    <lineage>
        <taxon>Eukaryota</taxon>
        <taxon>Metazoa</taxon>
        <taxon>Cnidaria</taxon>
        <taxon>Hydrozoa</taxon>
        <taxon>Hydroidolina</taxon>
        <taxon>Leptothecata</taxon>
        <taxon>Obeliida</taxon>
        <taxon>Clytiidae</taxon>
        <taxon>Clytia</taxon>
    </lineage>
</organism>
<feature type="compositionally biased region" description="Low complexity" evidence="2">
    <location>
        <begin position="764"/>
        <end position="774"/>
    </location>
</feature>
<feature type="region of interest" description="Disordered" evidence="2">
    <location>
        <begin position="213"/>
        <end position="247"/>
    </location>
</feature>
<dbReference type="InterPro" id="IPR051489">
    <property type="entry name" value="ADAM_Metalloproteinase"/>
</dbReference>
<feature type="binding site" evidence="1">
    <location>
        <position position="205"/>
    </location>
    <ligand>
        <name>Zn(2+)</name>
        <dbReference type="ChEBI" id="CHEBI:29105"/>
        <note>catalytic</note>
    </ligand>
</feature>
<feature type="region of interest" description="Disordered" evidence="2">
    <location>
        <begin position="1028"/>
        <end position="1053"/>
    </location>
</feature>
<dbReference type="PROSITE" id="PS50215">
    <property type="entry name" value="ADAM_MEPRO"/>
    <property type="match status" value="1"/>
</dbReference>
<evidence type="ECO:0000313" key="5">
    <source>
        <dbReference type="Proteomes" id="UP000594262"/>
    </source>
</evidence>
<dbReference type="EnsemblMetazoa" id="CLYHEMT021937.1">
    <property type="protein sequence ID" value="CLYHEMP021937.1"/>
    <property type="gene ID" value="CLYHEMG021937"/>
</dbReference>
<dbReference type="PANTHER" id="PTHR45702:SF2">
    <property type="entry name" value="KUZBANIAN, ISOFORM A"/>
    <property type="match status" value="1"/>
</dbReference>
<dbReference type="GO" id="GO:0004222">
    <property type="term" value="F:metalloendopeptidase activity"/>
    <property type="evidence" value="ECO:0007669"/>
    <property type="project" value="InterPro"/>
</dbReference>
<dbReference type="GO" id="GO:0046872">
    <property type="term" value="F:metal ion binding"/>
    <property type="evidence" value="ECO:0007669"/>
    <property type="project" value="UniProtKB-KW"/>
</dbReference>
<feature type="compositionally biased region" description="Basic and acidic residues" evidence="2">
    <location>
        <begin position="940"/>
        <end position="955"/>
    </location>
</feature>
<keyword evidence="5" id="KW-1185">Reference proteome</keyword>
<sequence>MAGAAQIPMDDAMEVPESLEQEHKHSRQRRSTPFDPARKECLVLMVADYTYVAAHNYDIEEAYLKMATTFDAAKQIYEQSDFDGDGNADGITLRIGGFNRTKNSTECVGDECRYNSTLGINELLTVFTTNDHGDYCLASLFVDRNFAPAATIGLAWVGVICETYKRYRLDDGVTLSDRTYNTNWVTINSRGTPLTDAVVEIVTAHEFGHNYGSDHDNSTCQPSDVSPNGYYIMNPTAPQNGNLPNERQFSRCSLNEMWAKIQTQGGCFKAVQLNESSSSAIVPQPSSMPLPSSSHISPSPSQSAPPMSTSMSASPQSSMPPPQSSMPPPQSSMPPPPPSSMPPPQSSMPPPQSSMPPPQSSMPPPQSSMPPPQSSMPPPQSSMPPPRPSSMPPPQSSMPPPQSSMPPRQSSMPPPPQSSMPPPQSSMPPRPSSMPLPQSSMQPPQSSMPPPPPSSMPPPQSSMPPRPSSMQPPQSSMQPPQSSMPPRPSSMPPLQSSMTPRPSSMPPLQSSMPPPQSSMPPPPSSMPPLQSSMPPRPSSMPPPQSSMPPPPSSMPPRLSSMQPPQSSMPPPQSSMPPPQSSMPPRPSSMPPPQSSMPPPQSSMPPRPSSMQPPQSSMQPPQSSMPPPQSSMPPRPSSIPPPQSSMPPRPSSMPPPQSSMPPQPSSMQPPHSSMPPRPSSMQPPQSSMPPRPSSMPPPQSSMPPPQSSMLSRPSSMPPRQSSMPPPQSSMPPRPSSMPPLQSSMPPRPSSMPPLQSSMPPPQSSMPPQQSSITPSPSVPTPPATSAPPPTPPPVPEIPKIRRLSLSESCDSGLEITRVSILGANPLLFDAPLSNSLGPRLQVIKNNGASAALPNENVFITEGSESTCEDATDSWGEDEDSKLYQNMVCLNNTKYGAANLTYIDGAGKQWSIIMVKFIGNGGCKKEESKFQKPQPGSNVITPKDEENSKCRPAEATKPKSIRATVPQFMLDVVSNPKIVFRTLFIWGKPPPHVRAFSSYSLLEKFARVDGIRLLLIIEISGGQLDAEFEIGGGSSSKRRRRRSIPDNPVVDDTLGDGESISIAMEAVTNSGASFGTPFSAPLSTLPAGVEPGVLCEKEKDCVCLNVAEVNSTYLNEDITFNGLNDTQVNSSLTAMGKWSAVAVQTLCKDVQCNATALLEAENGIQTDLTLMTDDLNLASTTRLALRKQIDCALNNGTRSELFDKYEGLCKRIVYISSSKEDLSIKKTILEKERIRCDNRSWLRRVLEDGWRKN</sequence>
<feature type="compositionally biased region" description="Pro residues" evidence="2">
    <location>
        <begin position="534"/>
        <end position="554"/>
    </location>
</feature>
<feature type="compositionally biased region" description="Pro residues" evidence="2">
    <location>
        <begin position="412"/>
        <end position="434"/>
    </location>
</feature>
<dbReference type="GO" id="GO:0006509">
    <property type="term" value="P:membrane protein ectodomain proteolysis"/>
    <property type="evidence" value="ECO:0007669"/>
    <property type="project" value="TreeGrafter"/>
</dbReference>
<feature type="compositionally biased region" description="Low complexity" evidence="2">
    <location>
        <begin position="706"/>
        <end position="721"/>
    </location>
</feature>
<feature type="compositionally biased region" description="Low complexity" evidence="2">
    <location>
        <begin position="435"/>
        <end position="445"/>
    </location>
</feature>
<feature type="compositionally biased region" description="Pro residues" evidence="2">
    <location>
        <begin position="482"/>
        <end position="491"/>
    </location>
</feature>
<protein>
    <recommendedName>
        <fullName evidence="3">Peptidase M12B domain-containing protein</fullName>
    </recommendedName>
</protein>
<evidence type="ECO:0000256" key="2">
    <source>
        <dbReference type="SAM" id="MobiDB-lite"/>
    </source>
</evidence>
<dbReference type="AlphaFoldDB" id="A0A7M5XE00"/>
<dbReference type="InterPro" id="IPR024079">
    <property type="entry name" value="MetalloPept_cat_dom_sf"/>
</dbReference>
<feature type="compositionally biased region" description="Pro residues" evidence="2">
    <location>
        <begin position="622"/>
        <end position="663"/>
    </location>
</feature>
<proteinExistence type="predicted"/>
<accession>A0A7M5XE00</accession>
<name>A0A7M5XE00_9CNID</name>
<feature type="region of interest" description="Disordered" evidence="2">
    <location>
        <begin position="924"/>
        <end position="955"/>
    </location>
</feature>
<dbReference type="OrthoDB" id="2149267at2759"/>
<dbReference type="PANTHER" id="PTHR45702">
    <property type="entry name" value="ADAM10/ADAM17 METALLOPEPTIDASE FAMILY MEMBER"/>
    <property type="match status" value="1"/>
</dbReference>
<feature type="compositionally biased region" description="Pro residues" evidence="2">
    <location>
        <begin position="566"/>
        <end position="607"/>
    </location>
</feature>
<keyword evidence="1" id="KW-0479">Metal-binding</keyword>
<dbReference type="InterPro" id="IPR001590">
    <property type="entry name" value="Peptidase_M12B"/>
</dbReference>
<dbReference type="Proteomes" id="UP000594262">
    <property type="component" value="Unplaced"/>
</dbReference>
<evidence type="ECO:0000256" key="1">
    <source>
        <dbReference type="PROSITE-ProRule" id="PRU00276"/>
    </source>
</evidence>
<feature type="compositionally biased region" description="Low complexity" evidence="2">
    <location>
        <begin position="608"/>
        <end position="621"/>
    </location>
</feature>
<feature type="compositionally biased region" description="Pro residues" evidence="2">
    <location>
        <begin position="318"/>
        <end position="404"/>
    </location>
</feature>
<feature type="domain" description="Peptidase M12B" evidence="3">
    <location>
        <begin position="39"/>
        <end position="257"/>
    </location>
</feature>
<reference evidence="4" key="1">
    <citation type="submission" date="2021-01" db="UniProtKB">
        <authorList>
            <consortium name="EnsemblMetazoa"/>
        </authorList>
    </citation>
    <scope>IDENTIFICATION</scope>
</reference>
<dbReference type="SUPFAM" id="SSF55486">
    <property type="entry name" value="Metalloproteases ('zincins'), catalytic domain"/>
    <property type="match status" value="1"/>
</dbReference>